<dbReference type="EnsemblMetazoa" id="G27037.2">
    <property type="protein sequence ID" value="G27037.2:cds"/>
    <property type="gene ID" value="G27037"/>
</dbReference>
<dbReference type="EnsemblMetazoa" id="G27037.1">
    <property type="protein sequence ID" value="G27037.1:cds"/>
    <property type="gene ID" value="G27037"/>
</dbReference>
<dbReference type="PROSITE" id="PS51522">
    <property type="entry name" value="ZF_NANOS"/>
    <property type="match status" value="1"/>
</dbReference>
<organism evidence="10 11">
    <name type="scientific">Magallana gigas</name>
    <name type="common">Pacific oyster</name>
    <name type="synonym">Crassostrea gigas</name>
    <dbReference type="NCBI Taxonomy" id="29159"/>
    <lineage>
        <taxon>Eukaryota</taxon>
        <taxon>Metazoa</taxon>
        <taxon>Spiralia</taxon>
        <taxon>Lophotrochozoa</taxon>
        <taxon>Mollusca</taxon>
        <taxon>Bivalvia</taxon>
        <taxon>Autobranchia</taxon>
        <taxon>Pteriomorphia</taxon>
        <taxon>Ostreida</taxon>
        <taxon>Ostreoidea</taxon>
        <taxon>Ostreidae</taxon>
        <taxon>Magallana</taxon>
    </lineage>
</organism>
<dbReference type="GO" id="GO:0005737">
    <property type="term" value="C:cytoplasm"/>
    <property type="evidence" value="ECO:0007669"/>
    <property type="project" value="UniProtKB-SubCell"/>
</dbReference>
<evidence type="ECO:0000256" key="5">
    <source>
        <dbReference type="ARBA" id="ARBA00022833"/>
    </source>
</evidence>
<keyword evidence="4 8" id="KW-0863">Zinc-finger</keyword>
<keyword evidence="6 8" id="KW-0810">Translation regulation</keyword>
<protein>
    <recommendedName>
        <fullName evidence="9">Nanos-type domain-containing protein</fullName>
    </recommendedName>
</protein>
<keyword evidence="11" id="KW-1185">Reference proteome</keyword>
<reference evidence="10" key="1">
    <citation type="submission" date="2022-08" db="UniProtKB">
        <authorList>
            <consortium name="EnsemblMetazoa"/>
        </authorList>
    </citation>
    <scope>IDENTIFICATION</scope>
    <source>
        <strain evidence="10">05x7-T-G4-1.051#20</strain>
    </source>
</reference>
<dbReference type="GO" id="GO:0003723">
    <property type="term" value="F:RNA binding"/>
    <property type="evidence" value="ECO:0007669"/>
    <property type="project" value="UniProtKB-UniRule"/>
</dbReference>
<dbReference type="Pfam" id="PF05741">
    <property type="entry name" value="zf-nanos"/>
    <property type="match status" value="1"/>
</dbReference>
<accession>A0A8W8L9N3</accession>
<dbReference type="Proteomes" id="UP000005408">
    <property type="component" value="Unassembled WGS sequence"/>
</dbReference>
<evidence type="ECO:0000256" key="7">
    <source>
        <dbReference type="ARBA" id="ARBA00022884"/>
    </source>
</evidence>
<evidence type="ECO:0000313" key="11">
    <source>
        <dbReference type="Proteomes" id="UP000005408"/>
    </source>
</evidence>
<sequence>MEELTNGAIKTTLETERTLATSSEDVVTDNLSRLIELMNTWDTFSAGATPGQQSVQPRPSVDSGVWSPLPRIGITACNFCKKNGESRQVFGSHQLHDALGRVTCPVLFRYRCPWCGATGEHAHTVSYCPTNPYRRSSVLTARTPRKSCGCLRTCQHHFSRKH</sequence>
<dbReference type="InterPro" id="IPR038129">
    <property type="entry name" value="Nanos_sf"/>
</dbReference>
<dbReference type="GO" id="GO:0008270">
    <property type="term" value="F:zinc ion binding"/>
    <property type="evidence" value="ECO:0007669"/>
    <property type="project" value="UniProtKB-KW"/>
</dbReference>
<evidence type="ECO:0000259" key="9">
    <source>
        <dbReference type="PROSITE" id="PS51522"/>
    </source>
</evidence>
<name>A0A8W8L9N3_MAGGI</name>
<evidence type="ECO:0000313" key="10">
    <source>
        <dbReference type="EnsemblMetazoa" id="G27037.2:cds"/>
    </source>
</evidence>
<comment type="subcellular location">
    <subcellularLocation>
        <location evidence="1">Cytoplasm</location>
    </subcellularLocation>
</comment>
<dbReference type="GO" id="GO:0006417">
    <property type="term" value="P:regulation of translation"/>
    <property type="evidence" value="ECO:0007669"/>
    <property type="project" value="UniProtKB-UniRule"/>
</dbReference>
<evidence type="ECO:0000256" key="8">
    <source>
        <dbReference type="PROSITE-ProRule" id="PRU00855"/>
    </source>
</evidence>
<evidence type="ECO:0000256" key="4">
    <source>
        <dbReference type="ARBA" id="ARBA00022771"/>
    </source>
</evidence>
<comment type="similarity">
    <text evidence="8">Belongs to the nanos family.</text>
</comment>
<dbReference type="PANTHER" id="PTHR12887">
    <property type="entry name" value="NANOS PROTEIN"/>
    <property type="match status" value="1"/>
</dbReference>
<evidence type="ECO:0000256" key="6">
    <source>
        <dbReference type="ARBA" id="ARBA00022845"/>
    </source>
</evidence>
<dbReference type="InterPro" id="IPR024161">
    <property type="entry name" value="Znf_nanos-typ"/>
</dbReference>
<evidence type="ECO:0000256" key="2">
    <source>
        <dbReference type="ARBA" id="ARBA00022490"/>
    </source>
</evidence>
<dbReference type="Gene3D" id="4.10.60.30">
    <property type="entry name" value="Nanos, RNA-binding domain"/>
    <property type="match status" value="1"/>
</dbReference>
<keyword evidence="2" id="KW-0963">Cytoplasm</keyword>
<feature type="domain" description="Nanos-type" evidence="9">
    <location>
        <begin position="76"/>
        <end position="130"/>
    </location>
</feature>
<dbReference type="AlphaFoldDB" id="A0A8W8L9N3"/>
<dbReference type="InterPro" id="IPR008705">
    <property type="entry name" value="Nanos/Xcar2"/>
</dbReference>
<keyword evidence="7 8" id="KW-0694">RNA-binding</keyword>
<keyword evidence="5" id="KW-0862">Zinc</keyword>
<evidence type="ECO:0000256" key="3">
    <source>
        <dbReference type="ARBA" id="ARBA00022723"/>
    </source>
</evidence>
<evidence type="ECO:0000256" key="1">
    <source>
        <dbReference type="ARBA" id="ARBA00004496"/>
    </source>
</evidence>
<proteinExistence type="inferred from homology"/>
<keyword evidence="3" id="KW-0479">Metal-binding</keyword>